<accession>A0A9P6B1T9</accession>
<gene>
    <name evidence="1" type="ORF">BS47DRAFT_725889</name>
</gene>
<organism evidence="1 2">
    <name type="scientific">Hydnum rufescens UP504</name>
    <dbReference type="NCBI Taxonomy" id="1448309"/>
    <lineage>
        <taxon>Eukaryota</taxon>
        <taxon>Fungi</taxon>
        <taxon>Dikarya</taxon>
        <taxon>Basidiomycota</taxon>
        <taxon>Agaricomycotina</taxon>
        <taxon>Agaricomycetes</taxon>
        <taxon>Cantharellales</taxon>
        <taxon>Hydnaceae</taxon>
        <taxon>Hydnum</taxon>
    </lineage>
</organism>
<protein>
    <submittedName>
        <fullName evidence="1">Uncharacterized protein</fullName>
    </submittedName>
</protein>
<name>A0A9P6B1T9_9AGAM</name>
<reference evidence="1" key="1">
    <citation type="journal article" date="2020" name="Nat. Commun.">
        <title>Large-scale genome sequencing of mycorrhizal fungi provides insights into the early evolution of symbiotic traits.</title>
        <authorList>
            <person name="Miyauchi S."/>
            <person name="Kiss E."/>
            <person name="Kuo A."/>
            <person name="Drula E."/>
            <person name="Kohler A."/>
            <person name="Sanchez-Garcia M."/>
            <person name="Morin E."/>
            <person name="Andreopoulos B."/>
            <person name="Barry K.W."/>
            <person name="Bonito G."/>
            <person name="Buee M."/>
            <person name="Carver A."/>
            <person name="Chen C."/>
            <person name="Cichocki N."/>
            <person name="Clum A."/>
            <person name="Culley D."/>
            <person name="Crous P.W."/>
            <person name="Fauchery L."/>
            <person name="Girlanda M."/>
            <person name="Hayes R.D."/>
            <person name="Keri Z."/>
            <person name="LaButti K."/>
            <person name="Lipzen A."/>
            <person name="Lombard V."/>
            <person name="Magnuson J."/>
            <person name="Maillard F."/>
            <person name="Murat C."/>
            <person name="Nolan M."/>
            <person name="Ohm R.A."/>
            <person name="Pangilinan J."/>
            <person name="Pereira M.F."/>
            <person name="Perotto S."/>
            <person name="Peter M."/>
            <person name="Pfister S."/>
            <person name="Riley R."/>
            <person name="Sitrit Y."/>
            <person name="Stielow J.B."/>
            <person name="Szollosi G."/>
            <person name="Zifcakova L."/>
            <person name="Stursova M."/>
            <person name="Spatafora J.W."/>
            <person name="Tedersoo L."/>
            <person name="Vaario L.M."/>
            <person name="Yamada A."/>
            <person name="Yan M."/>
            <person name="Wang P."/>
            <person name="Xu J."/>
            <person name="Bruns T."/>
            <person name="Baldrian P."/>
            <person name="Vilgalys R."/>
            <person name="Dunand C."/>
            <person name="Henrissat B."/>
            <person name="Grigoriev I.V."/>
            <person name="Hibbett D."/>
            <person name="Nagy L.G."/>
            <person name="Martin F.M."/>
        </authorList>
    </citation>
    <scope>NUCLEOTIDE SEQUENCE</scope>
    <source>
        <strain evidence="1">UP504</strain>
    </source>
</reference>
<evidence type="ECO:0000313" key="1">
    <source>
        <dbReference type="EMBL" id="KAF9515877.1"/>
    </source>
</evidence>
<proteinExistence type="predicted"/>
<dbReference type="AlphaFoldDB" id="A0A9P6B1T9"/>
<dbReference type="EMBL" id="MU128945">
    <property type="protein sequence ID" value="KAF9515877.1"/>
    <property type="molecule type" value="Genomic_DNA"/>
</dbReference>
<sequence>MARLYLERAGPSIPIDLWLDFRLPPRISDNNPIIPFLLHNIHRCKSLTIQASGYNIVGLFPLTGHVYLLRNLDLRLDGLYPVMGTSPPHLLPYSGLRLHSLSISGFPQAAWPNIEWEWLSHLTLSRVTMLSSHYFETILRQCTNLVSLQCDLSPIEVMPGASPGHIELPRLTLLDMGTCTSFPAFLIHAPQLLHLCIREVAPLLVTDPPLNPELIEFPLLRTIVLSQSPNWAQFLLGFLDACPNLTALELLAREPMADILKEFALNPLGTTLETNMMRNPALIHIRLRIPRQTGTPTLSRKSIWTSLERILHQRPQLSLDFEATSSFTNGLKDLSSVFPGRVRAVDDFEKEPPLSDLY</sequence>
<evidence type="ECO:0000313" key="2">
    <source>
        <dbReference type="Proteomes" id="UP000886523"/>
    </source>
</evidence>
<dbReference type="Proteomes" id="UP000886523">
    <property type="component" value="Unassembled WGS sequence"/>
</dbReference>
<dbReference type="SUPFAM" id="SSF52047">
    <property type="entry name" value="RNI-like"/>
    <property type="match status" value="1"/>
</dbReference>
<keyword evidence="2" id="KW-1185">Reference proteome</keyword>
<comment type="caution">
    <text evidence="1">The sequence shown here is derived from an EMBL/GenBank/DDBJ whole genome shotgun (WGS) entry which is preliminary data.</text>
</comment>
<dbReference type="InterPro" id="IPR032675">
    <property type="entry name" value="LRR_dom_sf"/>
</dbReference>
<dbReference type="Gene3D" id="3.80.10.10">
    <property type="entry name" value="Ribonuclease Inhibitor"/>
    <property type="match status" value="1"/>
</dbReference>